<dbReference type="InterPro" id="IPR009799">
    <property type="entry name" value="EthD_dom"/>
</dbReference>
<accession>M2QLT3</accession>
<dbReference type="OrthoDB" id="2613214at2"/>
<keyword evidence="5" id="KW-1185">Reference proteome</keyword>
<proteinExistence type="predicted"/>
<comment type="caution">
    <text evidence="2">The sequence shown here is derived from an EMBL/GenBank/DDBJ whole genome shotgun (WGS) entry which is preliminary data.</text>
</comment>
<evidence type="ECO:0000313" key="4">
    <source>
        <dbReference type="Proteomes" id="UP000014137"/>
    </source>
</evidence>
<dbReference type="Pfam" id="PF07110">
    <property type="entry name" value="EthD"/>
    <property type="match status" value="1"/>
</dbReference>
<dbReference type="RefSeq" id="WP_005156579.1">
    <property type="nucleotide sequence ID" value="NZ_ANMG01000027.1"/>
</dbReference>
<evidence type="ECO:0000313" key="5">
    <source>
        <dbReference type="Proteomes" id="UP000188551"/>
    </source>
</evidence>
<dbReference type="Proteomes" id="UP000188551">
    <property type="component" value="Unassembled WGS sequence"/>
</dbReference>
<name>M2QLT3_9PSEU</name>
<dbReference type="Gene3D" id="3.30.70.100">
    <property type="match status" value="1"/>
</dbReference>
<protein>
    <recommendedName>
        <fullName evidence="1">EthD domain-containing protein</fullName>
    </recommendedName>
</protein>
<dbReference type="InterPro" id="IPR011008">
    <property type="entry name" value="Dimeric_a/b-barrel"/>
</dbReference>
<dbReference type="SUPFAM" id="SSF54909">
    <property type="entry name" value="Dimeric alpha+beta barrel"/>
    <property type="match status" value="1"/>
</dbReference>
<dbReference type="PATRIC" id="fig|1238180.3.peg.3396"/>
<organism evidence="2 4">
    <name type="scientific">Amycolatopsis azurea DSM 43854</name>
    <dbReference type="NCBI Taxonomy" id="1238180"/>
    <lineage>
        <taxon>Bacteria</taxon>
        <taxon>Bacillati</taxon>
        <taxon>Actinomycetota</taxon>
        <taxon>Actinomycetes</taxon>
        <taxon>Pseudonocardiales</taxon>
        <taxon>Pseudonocardiaceae</taxon>
        <taxon>Amycolatopsis</taxon>
    </lineage>
</organism>
<dbReference type="EMBL" id="MUXN01000011">
    <property type="protein sequence ID" value="OOC05739.1"/>
    <property type="molecule type" value="Genomic_DNA"/>
</dbReference>
<reference evidence="2 4" key="1">
    <citation type="submission" date="2012-10" db="EMBL/GenBank/DDBJ databases">
        <title>Genome assembly of Amycolatopsis azurea DSM 43854.</title>
        <authorList>
            <person name="Khatri I."/>
            <person name="Kaur I."/>
            <person name="Subramanian S."/>
            <person name="Mayilraj S."/>
        </authorList>
    </citation>
    <scope>NUCLEOTIDE SEQUENCE [LARGE SCALE GENOMIC DNA]</scope>
    <source>
        <strain evidence="2 4">DSM 43854</strain>
    </source>
</reference>
<gene>
    <name evidence="3" type="ORF">B0293_15410</name>
    <name evidence="2" type="ORF">C791_2797</name>
</gene>
<reference evidence="3 5" key="2">
    <citation type="submission" date="2017-02" db="EMBL/GenBank/DDBJ databases">
        <title>Amycolatopsis azurea DSM 43854 draft genome.</title>
        <authorList>
            <person name="Mayilraj S."/>
        </authorList>
    </citation>
    <scope>NUCLEOTIDE SEQUENCE [LARGE SCALE GENOMIC DNA]</scope>
    <source>
        <strain evidence="3 5">DSM 43854</strain>
    </source>
</reference>
<sequence>MITTIALLKAREGLSRDEFVDYYENRHVPLILGLAPAPALYTRSYLPETGERGFPADFDVITHMKFADEATRGAWLALVLADGSGVAEDEARFLDRSRTRSWTVEEHSSS</sequence>
<dbReference type="Proteomes" id="UP000014137">
    <property type="component" value="Unassembled WGS sequence"/>
</dbReference>
<evidence type="ECO:0000259" key="1">
    <source>
        <dbReference type="Pfam" id="PF07110"/>
    </source>
</evidence>
<dbReference type="GO" id="GO:0016491">
    <property type="term" value="F:oxidoreductase activity"/>
    <property type="evidence" value="ECO:0007669"/>
    <property type="project" value="InterPro"/>
</dbReference>
<evidence type="ECO:0000313" key="2">
    <source>
        <dbReference type="EMBL" id="EMD26807.1"/>
    </source>
</evidence>
<evidence type="ECO:0000313" key="3">
    <source>
        <dbReference type="EMBL" id="OOC05739.1"/>
    </source>
</evidence>
<dbReference type="EMBL" id="ANMG01000027">
    <property type="protein sequence ID" value="EMD26807.1"/>
    <property type="molecule type" value="Genomic_DNA"/>
</dbReference>
<feature type="domain" description="EthD" evidence="1">
    <location>
        <begin position="11"/>
        <end position="97"/>
    </location>
</feature>
<dbReference type="AlphaFoldDB" id="M2QLT3"/>